<proteinExistence type="inferred from homology"/>
<dbReference type="RefSeq" id="WP_114583120.1">
    <property type="nucleotide sequence ID" value="NZ_QPMH01000017.1"/>
</dbReference>
<evidence type="ECO:0000313" key="5">
    <source>
        <dbReference type="Proteomes" id="UP000253941"/>
    </source>
</evidence>
<dbReference type="AlphaFoldDB" id="A0A369T6M6"/>
<organism evidence="4 5">
    <name type="scientific">Ferruginivarius sediminum</name>
    <dbReference type="NCBI Taxonomy" id="2661937"/>
    <lineage>
        <taxon>Bacteria</taxon>
        <taxon>Pseudomonadati</taxon>
        <taxon>Pseudomonadota</taxon>
        <taxon>Alphaproteobacteria</taxon>
        <taxon>Rhodospirillales</taxon>
        <taxon>Rhodospirillaceae</taxon>
        <taxon>Ferruginivarius</taxon>
    </lineage>
</organism>
<dbReference type="InterPro" id="IPR029057">
    <property type="entry name" value="PRTase-like"/>
</dbReference>
<evidence type="ECO:0000259" key="2">
    <source>
        <dbReference type="Pfam" id="PF00156"/>
    </source>
</evidence>
<gene>
    <name evidence="4" type="ORF">DRB17_15450</name>
</gene>
<dbReference type="CDD" id="cd06223">
    <property type="entry name" value="PRTases_typeI"/>
    <property type="match status" value="1"/>
</dbReference>
<reference evidence="4 5" key="1">
    <citation type="submission" date="2018-07" db="EMBL/GenBank/DDBJ databases">
        <title>Venubactetium sediminum gen. nov., sp. nov., isolated from a marine solar saltern.</title>
        <authorList>
            <person name="Wang S."/>
        </authorList>
    </citation>
    <scope>NUCLEOTIDE SEQUENCE [LARGE SCALE GENOMIC DNA]</scope>
    <source>
        <strain evidence="4 5">WD2A32</strain>
    </source>
</reference>
<accession>A0A369T6M6</accession>
<dbReference type="Pfam" id="PF18912">
    <property type="entry name" value="DZR_2"/>
    <property type="match status" value="1"/>
</dbReference>
<evidence type="ECO:0000313" key="4">
    <source>
        <dbReference type="EMBL" id="RDD60981.1"/>
    </source>
</evidence>
<feature type="domain" description="Double zinc ribbon" evidence="3">
    <location>
        <begin position="19"/>
        <end position="77"/>
    </location>
</feature>
<dbReference type="EMBL" id="QPMH01000017">
    <property type="protein sequence ID" value="RDD60981.1"/>
    <property type="molecule type" value="Genomic_DNA"/>
</dbReference>
<evidence type="ECO:0000256" key="1">
    <source>
        <dbReference type="ARBA" id="ARBA00008007"/>
    </source>
</evidence>
<dbReference type="PANTHER" id="PTHR47505">
    <property type="entry name" value="DNA UTILIZATION PROTEIN YHGH"/>
    <property type="match status" value="1"/>
</dbReference>
<dbReference type="Pfam" id="PF00156">
    <property type="entry name" value="Pribosyltran"/>
    <property type="match status" value="1"/>
</dbReference>
<dbReference type="SUPFAM" id="SSF53271">
    <property type="entry name" value="PRTase-like"/>
    <property type="match status" value="1"/>
</dbReference>
<dbReference type="Gene3D" id="3.40.50.2020">
    <property type="match status" value="1"/>
</dbReference>
<evidence type="ECO:0000259" key="3">
    <source>
        <dbReference type="Pfam" id="PF18912"/>
    </source>
</evidence>
<feature type="domain" description="Phosphoribosyltransferase" evidence="2">
    <location>
        <begin position="190"/>
        <end position="245"/>
    </location>
</feature>
<name>A0A369T6M6_9PROT</name>
<dbReference type="Proteomes" id="UP000253941">
    <property type="component" value="Unassembled WGS sequence"/>
</dbReference>
<comment type="caution">
    <text evidence="4">The sequence shown here is derived from an EMBL/GenBank/DDBJ whole genome shotgun (WGS) entry which is preliminary data.</text>
</comment>
<dbReference type="InterPro" id="IPR044005">
    <property type="entry name" value="DZR_2"/>
</dbReference>
<dbReference type="InterPro" id="IPR051910">
    <property type="entry name" value="ComF/GntX_DNA_util-trans"/>
</dbReference>
<dbReference type="InterPro" id="IPR000836">
    <property type="entry name" value="PRTase_dom"/>
</dbReference>
<keyword evidence="5" id="KW-1185">Reference proteome</keyword>
<sequence length="253" mass="27133">MSATSTFAAHIRGIAGIAVNAVLPPRCLSCGVGVDRLGTLCGRCWEGIDFLGPPLCMCCGFPFELDPGPEPLCGACRRRPPVFDRARAVFAYDAGSRDLLLGFKHADRTDAAPAFAKWMARAGAELIPDADFAVPVPLHRWRLFRRRYNQAALLAGGLERAAGVRSVPDLLVRRRRTVSQGAFSAAGRRRNVSGAFEVRRSGEIAIAGKRILLIDDVLTTGATAESCARVLRRAGASGVDVLTLARVVRPRPG</sequence>
<dbReference type="PANTHER" id="PTHR47505:SF1">
    <property type="entry name" value="DNA UTILIZATION PROTEIN YHGH"/>
    <property type="match status" value="1"/>
</dbReference>
<comment type="similarity">
    <text evidence="1">Belongs to the ComF/GntX family.</text>
</comment>
<protein>
    <submittedName>
        <fullName evidence="4">ComF family protein</fullName>
    </submittedName>
</protein>